<dbReference type="PIRSF" id="PIRSF033563">
    <property type="entry name" value="UCP033563"/>
    <property type="match status" value="1"/>
</dbReference>
<dbReference type="InterPro" id="IPR008323">
    <property type="entry name" value="UCP033563"/>
</dbReference>
<dbReference type="Pfam" id="PF06245">
    <property type="entry name" value="DUF1015"/>
    <property type="match status" value="1"/>
</dbReference>
<dbReference type="PANTHER" id="PTHR36454:SF1">
    <property type="entry name" value="DUF1015 DOMAIN-CONTAINING PROTEIN"/>
    <property type="match status" value="1"/>
</dbReference>
<reference evidence="1 2" key="1">
    <citation type="journal article" date="2016" name="BMC Genomics">
        <title>Combined genomic and structural analyses of a cultured magnetotactic bacterium reveals its niche adaptation to a dynamic environment.</title>
        <authorList>
            <person name="Araujo A.C."/>
            <person name="Morillo V."/>
            <person name="Cypriano J."/>
            <person name="Teixeira L.C."/>
            <person name="Leao P."/>
            <person name="Lyra S."/>
            <person name="Almeida L.G."/>
            <person name="Bazylinski D.A."/>
            <person name="Vasconcellos A.T."/>
            <person name="Abreu F."/>
            <person name="Lins U."/>
        </authorList>
    </citation>
    <scope>NUCLEOTIDE SEQUENCE [LARGE SCALE GENOMIC DNA]</scope>
    <source>
        <strain evidence="1 2">IT-1</strain>
    </source>
</reference>
<evidence type="ECO:0000313" key="1">
    <source>
        <dbReference type="EMBL" id="OSM02272.1"/>
    </source>
</evidence>
<dbReference type="STRING" id="1434232.MAIT1_02390"/>
<dbReference type="PANTHER" id="PTHR36454">
    <property type="entry name" value="LMO2823 PROTEIN"/>
    <property type="match status" value="1"/>
</dbReference>
<organism evidence="1 2">
    <name type="scientific">Magnetofaba australis IT-1</name>
    <dbReference type="NCBI Taxonomy" id="1434232"/>
    <lineage>
        <taxon>Bacteria</taxon>
        <taxon>Pseudomonadati</taxon>
        <taxon>Pseudomonadota</taxon>
        <taxon>Magnetococcia</taxon>
        <taxon>Magnetococcales</taxon>
        <taxon>Magnetococcaceae</taxon>
        <taxon>Magnetofaba</taxon>
    </lineage>
</organism>
<dbReference type="RefSeq" id="WP_085444751.1">
    <property type="nucleotide sequence ID" value="NZ_LVJN01000020.1"/>
</dbReference>
<gene>
    <name evidence="1" type="ORF">MAIT1_02390</name>
</gene>
<keyword evidence="2" id="KW-1185">Reference proteome</keyword>
<proteinExistence type="predicted"/>
<dbReference type="AlphaFoldDB" id="A0A1Y2K2S3"/>
<protein>
    <recommendedName>
        <fullName evidence="3">DUF1015 domain-containing protein</fullName>
    </recommendedName>
</protein>
<evidence type="ECO:0008006" key="3">
    <source>
        <dbReference type="Google" id="ProtNLM"/>
    </source>
</evidence>
<dbReference type="OrthoDB" id="9781616at2"/>
<dbReference type="EMBL" id="LVJN01000020">
    <property type="protein sequence ID" value="OSM02272.1"/>
    <property type="molecule type" value="Genomic_DNA"/>
</dbReference>
<dbReference type="Proteomes" id="UP000194003">
    <property type="component" value="Unassembled WGS sequence"/>
</dbReference>
<name>A0A1Y2K2S3_9PROT</name>
<sequence>MSQHALVRPFPGWRPPSDQVEQISAPPYDVMNRAEAAQMAHQNARSFLHVSRADLAFDDEVPTADERVYLAAAENYARLKADGALAQDPTPCYYFYRLIMDGRAQTGLVAAASVIAYDGDRIKKHEFTRPDKENDRTEFAWRLKAHSGPVFLTYRNTPALSALLERGASGEPTYDFTAADGVQHTLWVVSDAELIDAVTDAFDALPHVYVADGHHRSAAASRCRERWINEHGEPEAEAPVNRFLSVLFPDDQMRILDYNRVVADLNGLSAEAFVTALETDFEVGAPQSEAISPSQPQSFGMYLNGQWRLLRLKPGVGALEDPVKRLDVSLLSDHLLGPILGITDPRRDKRIDFVGGIRGMAGLSRRVDSGEMTVAFSMYPTSMADLMAVADAGEVMPPKSTWFEPKLRDGLVIQSF</sequence>
<accession>A0A1Y2K2S3</accession>
<evidence type="ECO:0000313" key="2">
    <source>
        <dbReference type="Proteomes" id="UP000194003"/>
    </source>
</evidence>
<comment type="caution">
    <text evidence="1">The sequence shown here is derived from an EMBL/GenBank/DDBJ whole genome shotgun (WGS) entry which is preliminary data.</text>
</comment>